<name>A0A1V9YM41_ACHHY</name>
<reference evidence="1 2" key="1">
    <citation type="journal article" date="2014" name="Genome Biol. Evol.">
        <title>The secreted proteins of Achlya hypogyna and Thraustotheca clavata identify the ancestral oomycete secretome and reveal gene acquisitions by horizontal gene transfer.</title>
        <authorList>
            <person name="Misner I."/>
            <person name="Blouin N."/>
            <person name="Leonard G."/>
            <person name="Richards T.A."/>
            <person name="Lane C.E."/>
        </authorList>
    </citation>
    <scope>NUCLEOTIDE SEQUENCE [LARGE SCALE GENOMIC DNA]</scope>
    <source>
        <strain evidence="1 2">ATCC 48635</strain>
    </source>
</reference>
<evidence type="ECO:0000313" key="2">
    <source>
        <dbReference type="Proteomes" id="UP000243579"/>
    </source>
</evidence>
<feature type="non-terminal residue" evidence="1">
    <location>
        <position position="186"/>
    </location>
</feature>
<dbReference type="Proteomes" id="UP000243579">
    <property type="component" value="Unassembled WGS sequence"/>
</dbReference>
<dbReference type="AlphaFoldDB" id="A0A1V9YM41"/>
<accession>A0A1V9YM41</accession>
<evidence type="ECO:0000313" key="1">
    <source>
        <dbReference type="EMBL" id="OQR86757.1"/>
    </source>
</evidence>
<gene>
    <name evidence="1" type="ORF">ACHHYP_09979</name>
</gene>
<proteinExistence type="predicted"/>
<organism evidence="1 2">
    <name type="scientific">Achlya hypogyna</name>
    <name type="common">Oomycete</name>
    <name type="synonym">Protoachlya hypogyna</name>
    <dbReference type="NCBI Taxonomy" id="1202772"/>
    <lineage>
        <taxon>Eukaryota</taxon>
        <taxon>Sar</taxon>
        <taxon>Stramenopiles</taxon>
        <taxon>Oomycota</taxon>
        <taxon>Saprolegniomycetes</taxon>
        <taxon>Saprolegniales</taxon>
        <taxon>Achlyaceae</taxon>
        <taxon>Achlya</taxon>
    </lineage>
</organism>
<comment type="caution">
    <text evidence="1">The sequence shown here is derived from an EMBL/GenBank/DDBJ whole genome shotgun (WGS) entry which is preliminary data.</text>
</comment>
<keyword evidence="2" id="KW-1185">Reference proteome</keyword>
<protein>
    <submittedName>
        <fullName evidence="1">Uncharacterized protein</fullName>
    </submittedName>
</protein>
<dbReference type="EMBL" id="JNBR01001485">
    <property type="protein sequence ID" value="OQR86757.1"/>
    <property type="molecule type" value="Genomic_DNA"/>
</dbReference>
<dbReference type="OrthoDB" id="75980at2759"/>
<sequence length="186" mass="20701">MSTEVGPGVGGIHFHVEFCKHRAVFQSQYQRAHKVKVIRCFPHCCPCHVAHRYCGMPLLLVTTLTSAQPLEQVVSLLKIAPADHESWAIGDEIPPQDLRTLEADPDATWYLGQQELRDDSAVGSLFNQSLVDGWTYGWKSGRSQSVRDGLHHATGFVFLVSPSCQWRLVAKVVSPGFTVATYRNRG</sequence>